<evidence type="ECO:0000256" key="5">
    <source>
        <dbReference type="ARBA" id="ARBA00023180"/>
    </source>
</evidence>
<reference evidence="8" key="1">
    <citation type="submission" date="2021-04" db="EMBL/GenBank/DDBJ databases">
        <authorList>
            <consortium name="Wellcome Sanger Institute Data Sharing"/>
        </authorList>
    </citation>
    <scope>NUCLEOTIDE SEQUENCE [LARGE SCALE GENOMIC DNA]</scope>
</reference>
<dbReference type="SMART" id="SM00921">
    <property type="entry name" value="MHC_II_beta"/>
    <property type="match status" value="1"/>
</dbReference>
<reference evidence="8" key="2">
    <citation type="submission" date="2025-08" db="UniProtKB">
        <authorList>
            <consortium name="Ensembl"/>
        </authorList>
    </citation>
    <scope>IDENTIFICATION</scope>
</reference>
<keyword evidence="9" id="KW-1185">Reference proteome</keyword>
<evidence type="ECO:0000256" key="1">
    <source>
        <dbReference type="ARBA" id="ARBA00004479"/>
    </source>
</evidence>
<feature type="domain" description="Ig-like" evidence="7">
    <location>
        <begin position="117"/>
        <end position="199"/>
    </location>
</feature>
<dbReference type="Proteomes" id="UP000472265">
    <property type="component" value="Chromosome 17"/>
</dbReference>
<dbReference type="Pfam" id="PF07654">
    <property type="entry name" value="C1-set"/>
    <property type="match status" value="1"/>
</dbReference>
<keyword evidence="5" id="KW-0325">Glycoprotein</keyword>
<name>A0A671UU84_SPAAU</name>
<sequence length="268" mass="30474">MRAFKWITNKTMQLSTSSNTCWLSVTDVLFGYIVGHCQFTSSDDLVYLAQVYFNKKLMGEYNSTVGKYTGYTEKASEIADGLNKNPKMLKQEKKNYEECKTFIPFILDLYSKTAVEPSVSLSSFKAVDSKHPSTLICSAYKFFPKQIRVTWLRNGKEVTSDVTSTEEMPNGGWLYQIHTVLEYTPRLGETITCKVEHASLMEPLLYEWEPMPESQRNKIAVGTAGLLLGLVIFVGGLIYYKKNSSGKRNDQISLARQMYYPARLEAMC</sequence>
<evidence type="ECO:0000256" key="6">
    <source>
        <dbReference type="SAM" id="Phobius"/>
    </source>
</evidence>
<keyword evidence="3 6" id="KW-1133">Transmembrane helix</keyword>
<dbReference type="PANTHER" id="PTHR19944">
    <property type="entry name" value="MHC CLASS II-RELATED"/>
    <property type="match status" value="1"/>
</dbReference>
<dbReference type="InterPro" id="IPR036179">
    <property type="entry name" value="Ig-like_dom_sf"/>
</dbReference>
<dbReference type="InterPro" id="IPR011162">
    <property type="entry name" value="MHC_I/II-like_Ag-recog"/>
</dbReference>
<organism evidence="8 9">
    <name type="scientific">Sparus aurata</name>
    <name type="common">Gilthead sea bream</name>
    <dbReference type="NCBI Taxonomy" id="8175"/>
    <lineage>
        <taxon>Eukaryota</taxon>
        <taxon>Metazoa</taxon>
        <taxon>Chordata</taxon>
        <taxon>Craniata</taxon>
        <taxon>Vertebrata</taxon>
        <taxon>Euteleostomi</taxon>
        <taxon>Actinopterygii</taxon>
        <taxon>Neopterygii</taxon>
        <taxon>Teleostei</taxon>
        <taxon>Neoteleostei</taxon>
        <taxon>Acanthomorphata</taxon>
        <taxon>Eupercaria</taxon>
        <taxon>Spariformes</taxon>
        <taxon>Sparidae</taxon>
        <taxon>Sparus</taxon>
    </lineage>
</organism>
<evidence type="ECO:0000313" key="9">
    <source>
        <dbReference type="Proteomes" id="UP000472265"/>
    </source>
</evidence>
<evidence type="ECO:0000256" key="4">
    <source>
        <dbReference type="ARBA" id="ARBA00023157"/>
    </source>
</evidence>
<dbReference type="InterPro" id="IPR050160">
    <property type="entry name" value="MHC/Immunoglobulin"/>
</dbReference>
<dbReference type="GO" id="GO:0042613">
    <property type="term" value="C:MHC class II protein complex"/>
    <property type="evidence" value="ECO:0007669"/>
    <property type="project" value="InterPro"/>
</dbReference>
<dbReference type="Gene3D" id="3.10.320.10">
    <property type="entry name" value="Class II Histocompatibility Antigen, M Beta Chain, Chain B, domain 1"/>
    <property type="match status" value="1"/>
</dbReference>
<dbReference type="InterPro" id="IPR003597">
    <property type="entry name" value="Ig_C1-set"/>
</dbReference>
<evidence type="ECO:0000256" key="2">
    <source>
        <dbReference type="ARBA" id="ARBA00022692"/>
    </source>
</evidence>
<dbReference type="SMART" id="SM00407">
    <property type="entry name" value="IGc1"/>
    <property type="match status" value="1"/>
</dbReference>
<dbReference type="PROSITE" id="PS50835">
    <property type="entry name" value="IG_LIKE"/>
    <property type="match status" value="1"/>
</dbReference>
<dbReference type="GeneTree" id="ENSGT00950000183127"/>
<evidence type="ECO:0000256" key="3">
    <source>
        <dbReference type="ARBA" id="ARBA00022989"/>
    </source>
</evidence>
<dbReference type="Gene3D" id="2.60.40.10">
    <property type="entry name" value="Immunoglobulins"/>
    <property type="match status" value="1"/>
</dbReference>
<keyword evidence="2 6" id="KW-0812">Transmembrane</keyword>
<reference evidence="8" key="3">
    <citation type="submission" date="2025-09" db="UniProtKB">
        <authorList>
            <consortium name="Ensembl"/>
        </authorList>
    </citation>
    <scope>IDENTIFICATION</scope>
</reference>
<comment type="subcellular location">
    <subcellularLocation>
        <location evidence="1">Membrane</location>
        <topology evidence="1">Single-pass type I membrane protein</topology>
    </subcellularLocation>
</comment>
<dbReference type="GO" id="GO:0019882">
    <property type="term" value="P:antigen processing and presentation"/>
    <property type="evidence" value="ECO:0007669"/>
    <property type="project" value="InterPro"/>
</dbReference>
<keyword evidence="6" id="KW-0472">Membrane</keyword>
<feature type="transmembrane region" description="Helical" evidence="6">
    <location>
        <begin position="219"/>
        <end position="240"/>
    </location>
</feature>
<dbReference type="AlphaFoldDB" id="A0A671UU84"/>
<dbReference type="Ensembl" id="ENSSAUT00010017084.1">
    <property type="protein sequence ID" value="ENSSAUP00010016120.1"/>
    <property type="gene ID" value="ENSSAUG00010006763.1"/>
</dbReference>
<evidence type="ECO:0000313" key="8">
    <source>
        <dbReference type="Ensembl" id="ENSSAUP00010016120.1"/>
    </source>
</evidence>
<proteinExistence type="predicted"/>
<dbReference type="GO" id="GO:0006955">
    <property type="term" value="P:immune response"/>
    <property type="evidence" value="ECO:0007669"/>
    <property type="project" value="InterPro"/>
</dbReference>
<dbReference type="InterPro" id="IPR014745">
    <property type="entry name" value="MHC_II_a/b_N"/>
</dbReference>
<dbReference type="OMA" id="ANAFFGY"/>
<accession>A0A671UU84</accession>
<dbReference type="Pfam" id="PF00969">
    <property type="entry name" value="MHC_II_beta"/>
    <property type="match status" value="1"/>
</dbReference>
<dbReference type="InterPro" id="IPR013783">
    <property type="entry name" value="Ig-like_fold"/>
</dbReference>
<dbReference type="InParanoid" id="A0A671UU84"/>
<dbReference type="PANTHER" id="PTHR19944:SF99">
    <property type="entry name" value="HLA CLASS II HISTOCOMPATIBILITY ANTIGEN, DRB1 BETA CHAIN"/>
    <property type="match status" value="1"/>
</dbReference>
<dbReference type="SUPFAM" id="SSF54452">
    <property type="entry name" value="MHC antigen-recognition domain"/>
    <property type="match status" value="1"/>
</dbReference>
<dbReference type="InterPro" id="IPR007110">
    <property type="entry name" value="Ig-like_dom"/>
</dbReference>
<dbReference type="InterPro" id="IPR000353">
    <property type="entry name" value="MHC_II_b_N"/>
</dbReference>
<dbReference type="SUPFAM" id="SSF48726">
    <property type="entry name" value="Immunoglobulin"/>
    <property type="match status" value="1"/>
</dbReference>
<keyword evidence="4" id="KW-1015">Disulfide bond</keyword>
<evidence type="ECO:0000259" key="7">
    <source>
        <dbReference type="PROSITE" id="PS50835"/>
    </source>
</evidence>
<protein>
    <recommendedName>
        <fullName evidence="7">Ig-like domain-containing protein</fullName>
    </recommendedName>
</protein>